<evidence type="ECO:0000256" key="1">
    <source>
        <dbReference type="SAM" id="MobiDB-lite"/>
    </source>
</evidence>
<gene>
    <name evidence="2" type="ORF">THAOC_18159</name>
</gene>
<keyword evidence="3" id="KW-1185">Reference proteome</keyword>
<proteinExistence type="predicted"/>
<dbReference type="EMBL" id="AGNL01020087">
    <property type="protein sequence ID" value="EJK61367.1"/>
    <property type="molecule type" value="Genomic_DNA"/>
</dbReference>
<organism evidence="2 3">
    <name type="scientific">Thalassiosira oceanica</name>
    <name type="common">Marine diatom</name>
    <dbReference type="NCBI Taxonomy" id="159749"/>
    <lineage>
        <taxon>Eukaryota</taxon>
        <taxon>Sar</taxon>
        <taxon>Stramenopiles</taxon>
        <taxon>Ochrophyta</taxon>
        <taxon>Bacillariophyta</taxon>
        <taxon>Coscinodiscophyceae</taxon>
        <taxon>Thalassiosirophycidae</taxon>
        <taxon>Thalassiosirales</taxon>
        <taxon>Thalassiosiraceae</taxon>
        <taxon>Thalassiosira</taxon>
    </lineage>
</organism>
<reference evidence="2 3" key="1">
    <citation type="journal article" date="2012" name="Genome Biol.">
        <title>Genome and low-iron response of an oceanic diatom adapted to chronic iron limitation.</title>
        <authorList>
            <person name="Lommer M."/>
            <person name="Specht M."/>
            <person name="Roy A.S."/>
            <person name="Kraemer L."/>
            <person name="Andreson R."/>
            <person name="Gutowska M.A."/>
            <person name="Wolf J."/>
            <person name="Bergner S.V."/>
            <person name="Schilhabel M.B."/>
            <person name="Klostermeier U.C."/>
            <person name="Beiko R.G."/>
            <person name="Rosenstiel P."/>
            <person name="Hippler M."/>
            <person name="Laroche J."/>
        </authorList>
    </citation>
    <scope>NUCLEOTIDE SEQUENCE [LARGE SCALE GENOMIC DNA]</scope>
    <source>
        <strain evidence="2 3">CCMP1005</strain>
    </source>
</reference>
<dbReference type="Proteomes" id="UP000266841">
    <property type="component" value="Unassembled WGS sequence"/>
</dbReference>
<evidence type="ECO:0000313" key="3">
    <source>
        <dbReference type="Proteomes" id="UP000266841"/>
    </source>
</evidence>
<feature type="compositionally biased region" description="Basic and acidic residues" evidence="1">
    <location>
        <begin position="37"/>
        <end position="52"/>
    </location>
</feature>
<name>K0SSV9_THAOC</name>
<comment type="caution">
    <text evidence="2">The sequence shown here is derived from an EMBL/GenBank/DDBJ whole genome shotgun (WGS) entry which is preliminary data.</text>
</comment>
<feature type="non-terminal residue" evidence="2">
    <location>
        <position position="1"/>
    </location>
</feature>
<dbReference type="AlphaFoldDB" id="K0SSV9"/>
<accession>K0SSV9</accession>
<feature type="region of interest" description="Disordered" evidence="1">
    <location>
        <begin position="20"/>
        <end position="52"/>
    </location>
</feature>
<protein>
    <submittedName>
        <fullName evidence="2">Uncharacterized protein</fullName>
    </submittedName>
</protein>
<evidence type="ECO:0000313" key="2">
    <source>
        <dbReference type="EMBL" id="EJK61367.1"/>
    </source>
</evidence>
<sequence>TASVALKSAQADEVDVGELGIDGIDGIDGTESLGGDAEGRGRTEHSGRKDEF</sequence>